<name>A0A8H6DYR7_COCSA</name>
<dbReference type="Gene3D" id="3.30.460.10">
    <property type="entry name" value="Beta Polymerase, domain 2"/>
    <property type="match status" value="1"/>
</dbReference>
<feature type="region of interest" description="Disordered" evidence="5">
    <location>
        <begin position="131"/>
        <end position="152"/>
    </location>
</feature>
<sequence>MPPPAQPPQQPQQPHSMPRECLSAQTGLVPWQRQQLCISFFNSPTHCTPTAIVPLLSPTAPAACLPMQHSRAHLICRAHNRFTPTIALWEHFVGPHLPQRFSSTATAPAQHVLDNGPTTTEVVANVQEDNGAQQSETEAQQTIEKPSAGSAPHVRKMTTVKGRWLPEKAQVSIAKNKVAKHTRQEESLTGPEKLLATAREAFAQSKEYKGVVVQPMVSTIAIKESSLPWCLDKTARDKSAMDLLDKEIERFYKYAMPKDYERIARQHVIQQVRNHVKQVSPKYDVQVFGSERNGVAFATSDIDFRLMQPSWVADPAIDRLPPAKNEQARRLKVLLNLFHRIFKTHKSYFLSTLRHARYPLITAQDCNSGLDVQIVLSNDTSMSTAMMKHYMDEIPYLCRLYYVVKTIFSIRGLSDVFRGGFGSYSIFMMLVASIKHAPHERQDAAGALLNFLRFYRDFDTTKYGISIDPVELFDKTQHPVVTKPVKEKLDNGTMKPLPPYMLCLRDPADETNDLGRKGIAIKHVQATFAHLHSQLVDDIKKNTRPSLLGPLVGPSYMLNYKPREKLQDYGRRLQLEEQKTLAAKAKAIRDADKKVESDYKPMAPSQASIHSVESAKPFQKEQQIPAI</sequence>
<dbReference type="GO" id="GO:1990817">
    <property type="term" value="F:poly(A) RNA polymerase activity"/>
    <property type="evidence" value="ECO:0007669"/>
    <property type="project" value="UniProtKB-EC"/>
</dbReference>
<feature type="domain" description="Poly(A) RNA polymerase mitochondrial-like central palm" evidence="7">
    <location>
        <begin position="244"/>
        <end position="391"/>
    </location>
</feature>
<dbReference type="CDD" id="cd05402">
    <property type="entry name" value="NT_PAP_TUTase"/>
    <property type="match status" value="1"/>
</dbReference>
<dbReference type="GO" id="GO:0010605">
    <property type="term" value="P:negative regulation of macromolecule metabolic process"/>
    <property type="evidence" value="ECO:0007669"/>
    <property type="project" value="UniProtKB-ARBA"/>
</dbReference>
<dbReference type="InterPro" id="IPR002058">
    <property type="entry name" value="PAP_assoc"/>
</dbReference>
<feature type="domain" description="PAP-associated" evidence="6">
    <location>
        <begin position="448"/>
        <end position="512"/>
    </location>
</feature>
<dbReference type="EMBL" id="WNKQ01000003">
    <property type="protein sequence ID" value="KAF5852648.1"/>
    <property type="molecule type" value="Genomic_DNA"/>
</dbReference>
<dbReference type="SUPFAM" id="SSF81301">
    <property type="entry name" value="Nucleotidyltransferase"/>
    <property type="match status" value="1"/>
</dbReference>
<evidence type="ECO:0000313" key="8">
    <source>
        <dbReference type="EMBL" id="KAF5852648.1"/>
    </source>
</evidence>
<evidence type="ECO:0000256" key="2">
    <source>
        <dbReference type="ARBA" id="ARBA00012388"/>
    </source>
</evidence>
<dbReference type="GO" id="GO:0043634">
    <property type="term" value="P:polyadenylation-dependent ncRNA catabolic process"/>
    <property type="evidence" value="ECO:0007669"/>
    <property type="project" value="TreeGrafter"/>
</dbReference>
<dbReference type="Pfam" id="PF22600">
    <property type="entry name" value="MTPAP-like_central"/>
    <property type="match status" value="1"/>
</dbReference>
<dbReference type="GO" id="GO:0046872">
    <property type="term" value="F:metal ion binding"/>
    <property type="evidence" value="ECO:0007669"/>
    <property type="project" value="UniProtKB-KW"/>
</dbReference>
<dbReference type="Proteomes" id="UP000624244">
    <property type="component" value="Unassembled WGS sequence"/>
</dbReference>
<dbReference type="GO" id="GO:0031123">
    <property type="term" value="P:RNA 3'-end processing"/>
    <property type="evidence" value="ECO:0007669"/>
    <property type="project" value="TreeGrafter"/>
</dbReference>
<keyword evidence="3" id="KW-0479">Metal-binding</keyword>
<dbReference type="PANTHER" id="PTHR23092:SF15">
    <property type="entry name" value="INACTIVE NON-CANONICAL POLY(A) RNA POLYMERASE PROTEIN TRF4-2-RELATED"/>
    <property type="match status" value="1"/>
</dbReference>
<dbReference type="GO" id="GO:0005730">
    <property type="term" value="C:nucleolus"/>
    <property type="evidence" value="ECO:0007669"/>
    <property type="project" value="TreeGrafter"/>
</dbReference>
<evidence type="ECO:0000313" key="9">
    <source>
        <dbReference type="Proteomes" id="UP000624244"/>
    </source>
</evidence>
<dbReference type="AlphaFoldDB" id="A0A8H6DYR7"/>
<reference evidence="8" key="1">
    <citation type="submission" date="2019-11" db="EMBL/GenBank/DDBJ databases">
        <title>Bipolaris sorokiniana Genome sequencing.</title>
        <authorList>
            <person name="Wang H."/>
        </authorList>
    </citation>
    <scope>NUCLEOTIDE SEQUENCE</scope>
</reference>
<organism evidence="8 9">
    <name type="scientific">Cochliobolus sativus</name>
    <name type="common">Common root rot and spot blotch fungus</name>
    <name type="synonym">Bipolaris sorokiniana</name>
    <dbReference type="NCBI Taxonomy" id="45130"/>
    <lineage>
        <taxon>Eukaryota</taxon>
        <taxon>Fungi</taxon>
        <taxon>Dikarya</taxon>
        <taxon>Ascomycota</taxon>
        <taxon>Pezizomycotina</taxon>
        <taxon>Dothideomycetes</taxon>
        <taxon>Pleosporomycetidae</taxon>
        <taxon>Pleosporales</taxon>
        <taxon>Pleosporineae</taxon>
        <taxon>Pleosporaceae</taxon>
        <taxon>Bipolaris</taxon>
    </lineage>
</organism>
<dbReference type="SUPFAM" id="SSF81631">
    <property type="entry name" value="PAP/OAS1 substrate-binding domain"/>
    <property type="match status" value="1"/>
</dbReference>
<evidence type="ECO:0000256" key="1">
    <source>
        <dbReference type="ARBA" id="ARBA00008593"/>
    </source>
</evidence>
<dbReference type="EC" id="2.7.7.19" evidence="2"/>
<evidence type="ECO:0000256" key="5">
    <source>
        <dbReference type="SAM" id="MobiDB-lite"/>
    </source>
</evidence>
<dbReference type="Pfam" id="PF03828">
    <property type="entry name" value="PAP_assoc"/>
    <property type="match status" value="1"/>
</dbReference>
<protein>
    <recommendedName>
        <fullName evidence="2">polynucleotide adenylyltransferase</fullName>
        <ecNumber evidence="2">2.7.7.19</ecNumber>
    </recommendedName>
</protein>
<feature type="compositionally biased region" description="Basic and acidic residues" evidence="5">
    <location>
        <begin position="590"/>
        <end position="599"/>
    </location>
</feature>
<gene>
    <name evidence="8" type="ORF">GGP41_008099</name>
</gene>
<evidence type="ECO:0000259" key="6">
    <source>
        <dbReference type="Pfam" id="PF03828"/>
    </source>
</evidence>
<feature type="region of interest" description="Disordered" evidence="5">
    <location>
        <begin position="590"/>
        <end position="627"/>
    </location>
</feature>
<accession>A0A8H6DYR7</accession>
<dbReference type="InterPro" id="IPR043519">
    <property type="entry name" value="NT_sf"/>
</dbReference>
<keyword evidence="4" id="KW-0460">Magnesium</keyword>
<dbReference type="GO" id="GO:0003729">
    <property type="term" value="F:mRNA binding"/>
    <property type="evidence" value="ECO:0007669"/>
    <property type="project" value="TreeGrafter"/>
</dbReference>
<comment type="similarity">
    <text evidence="1">Belongs to the DNA polymerase type-B-like family.</text>
</comment>
<evidence type="ECO:0000256" key="3">
    <source>
        <dbReference type="ARBA" id="ARBA00022723"/>
    </source>
</evidence>
<proteinExistence type="inferred from homology"/>
<evidence type="ECO:0000259" key="7">
    <source>
        <dbReference type="Pfam" id="PF22600"/>
    </source>
</evidence>
<comment type="caution">
    <text evidence="8">The sequence shown here is derived from an EMBL/GenBank/DDBJ whole genome shotgun (WGS) entry which is preliminary data.</text>
</comment>
<dbReference type="PANTHER" id="PTHR23092">
    <property type="entry name" value="POLY(A) RNA POLYMERASE"/>
    <property type="match status" value="1"/>
</dbReference>
<dbReference type="Gene3D" id="1.10.1410.10">
    <property type="match status" value="1"/>
</dbReference>
<dbReference type="InterPro" id="IPR045862">
    <property type="entry name" value="Trf4-like"/>
</dbReference>
<dbReference type="InterPro" id="IPR054708">
    <property type="entry name" value="MTPAP-like_central"/>
</dbReference>
<evidence type="ECO:0000256" key="4">
    <source>
        <dbReference type="ARBA" id="ARBA00022842"/>
    </source>
</evidence>
<dbReference type="GO" id="GO:0031499">
    <property type="term" value="C:TRAMP complex"/>
    <property type="evidence" value="ECO:0007669"/>
    <property type="project" value="TreeGrafter"/>
</dbReference>
<feature type="compositionally biased region" description="Polar residues" evidence="5">
    <location>
        <begin position="131"/>
        <end position="144"/>
    </location>
</feature>